<dbReference type="SMART" id="SM00240">
    <property type="entry name" value="FHA"/>
    <property type="match status" value="1"/>
</dbReference>
<dbReference type="SUPFAM" id="SSF49879">
    <property type="entry name" value="SMAD/FHA domain"/>
    <property type="match status" value="1"/>
</dbReference>
<dbReference type="PANTHER" id="PTHR36304:SF4">
    <property type="entry name" value="DUF4388 DOMAIN-CONTAINING PROTEIN"/>
    <property type="match status" value="1"/>
</dbReference>
<feature type="domain" description="FHA" evidence="1">
    <location>
        <begin position="29"/>
        <end position="78"/>
    </location>
</feature>
<sequence length="306" mass="33748">MDTGKAFALKFISGKYQGGELPLSPGKEVRIGRSSELEIVLVEEMVSRKHARLFTDEDGPVLSDLGSTNGTFVNGERVSETRLKEGDRFLIGTSIFKVVTMDPGSIPLDQSEIRERLEEVAAAKPRSGGAMNGRIDEVSIPDLLQLFQASKKSGVLRLTDGSREAMVHLRKGRIVFAEIVGKEHVDPLRSIYRIIAWTTGDFELAPAEEREFPAELEESTEAILMEGSRRLDELRLHALPPSGDRIVFVEPLEPLLRDLTPDELDVLQLVVNQGELDAILDHSTVGDLETAAHLASLIERGYARAL</sequence>
<name>A0A0K1PAU3_9BACT</name>
<dbReference type="OrthoDB" id="151099at2"/>
<dbReference type="InterPro" id="IPR025497">
    <property type="entry name" value="PatA-like_N"/>
</dbReference>
<organism evidence="2 3">
    <name type="scientific">Vulgatibacter incomptus</name>
    <dbReference type="NCBI Taxonomy" id="1391653"/>
    <lineage>
        <taxon>Bacteria</taxon>
        <taxon>Pseudomonadati</taxon>
        <taxon>Myxococcota</taxon>
        <taxon>Myxococcia</taxon>
        <taxon>Myxococcales</taxon>
        <taxon>Cystobacterineae</taxon>
        <taxon>Vulgatibacteraceae</taxon>
        <taxon>Vulgatibacter</taxon>
    </lineage>
</organism>
<dbReference type="STRING" id="1391653.AKJ08_0606"/>
<dbReference type="Pfam" id="PF00498">
    <property type="entry name" value="FHA"/>
    <property type="match status" value="1"/>
</dbReference>
<dbReference type="PANTHER" id="PTHR36304">
    <property type="entry name" value="DOMAIN GTPASE-ACTIVATING PROTEIN, PUTATIVE-RELATED-RELATED"/>
    <property type="match status" value="1"/>
</dbReference>
<dbReference type="Pfam" id="PF14332">
    <property type="entry name" value="DUF4388"/>
    <property type="match status" value="1"/>
</dbReference>
<dbReference type="Gene3D" id="2.60.200.20">
    <property type="match status" value="1"/>
</dbReference>
<reference evidence="2 3" key="1">
    <citation type="submission" date="2015-08" db="EMBL/GenBank/DDBJ databases">
        <authorList>
            <person name="Babu N.S."/>
            <person name="Beckwith C.J."/>
            <person name="Beseler K.G."/>
            <person name="Brison A."/>
            <person name="Carone J.V."/>
            <person name="Caskin T.P."/>
            <person name="Diamond M."/>
            <person name="Durham M.E."/>
            <person name="Foxe J.M."/>
            <person name="Go M."/>
            <person name="Henderson B.A."/>
            <person name="Jones I.B."/>
            <person name="McGettigan J.A."/>
            <person name="Micheletti S.J."/>
            <person name="Nasrallah M.E."/>
            <person name="Ortiz D."/>
            <person name="Piller C.R."/>
            <person name="Privatt S.R."/>
            <person name="Schneider S.L."/>
            <person name="Sharp S."/>
            <person name="Smith T.C."/>
            <person name="Stanton J.D."/>
            <person name="Ullery H.E."/>
            <person name="Wilson R.J."/>
            <person name="Serrano M.G."/>
            <person name="Buck G."/>
            <person name="Lee V."/>
            <person name="Wang Y."/>
            <person name="Carvalho R."/>
            <person name="Voegtly L."/>
            <person name="Shi R."/>
            <person name="Duckworth R."/>
            <person name="Johnson A."/>
            <person name="Loviza R."/>
            <person name="Walstead R."/>
            <person name="Shah Z."/>
            <person name="Kiflezghi M."/>
            <person name="Wade K."/>
            <person name="Ball S.L."/>
            <person name="Bradley K.W."/>
            <person name="Asai D.J."/>
            <person name="Bowman C.A."/>
            <person name="Russell D.A."/>
            <person name="Pope W.H."/>
            <person name="Jacobs-Sera D."/>
            <person name="Hendrix R.W."/>
            <person name="Hatfull G.F."/>
        </authorList>
    </citation>
    <scope>NUCLEOTIDE SEQUENCE [LARGE SCALE GENOMIC DNA]</scope>
    <source>
        <strain evidence="2 3">DSM 27710</strain>
    </source>
</reference>
<evidence type="ECO:0000313" key="2">
    <source>
        <dbReference type="EMBL" id="AKU90219.1"/>
    </source>
</evidence>
<proteinExistence type="predicted"/>
<dbReference type="EMBL" id="CP012332">
    <property type="protein sequence ID" value="AKU90219.1"/>
    <property type="molecule type" value="Genomic_DNA"/>
</dbReference>
<dbReference type="AlphaFoldDB" id="A0A0K1PAU3"/>
<keyword evidence="3" id="KW-1185">Reference proteome</keyword>
<dbReference type="InterPro" id="IPR000253">
    <property type="entry name" value="FHA_dom"/>
</dbReference>
<dbReference type="CDD" id="cd00060">
    <property type="entry name" value="FHA"/>
    <property type="match status" value="1"/>
</dbReference>
<dbReference type="PROSITE" id="PS50006">
    <property type="entry name" value="FHA_DOMAIN"/>
    <property type="match status" value="1"/>
</dbReference>
<accession>A0A0K1PAU3</accession>
<gene>
    <name evidence="2" type="ORF">AKJ08_0606</name>
</gene>
<dbReference type="KEGG" id="vin:AKJ08_0606"/>
<dbReference type="RefSeq" id="WP_050724696.1">
    <property type="nucleotide sequence ID" value="NZ_CP012332.1"/>
</dbReference>
<dbReference type="Proteomes" id="UP000055590">
    <property type="component" value="Chromosome"/>
</dbReference>
<evidence type="ECO:0000259" key="1">
    <source>
        <dbReference type="PROSITE" id="PS50006"/>
    </source>
</evidence>
<dbReference type="InterPro" id="IPR008984">
    <property type="entry name" value="SMAD_FHA_dom_sf"/>
</dbReference>
<evidence type="ECO:0000313" key="3">
    <source>
        <dbReference type="Proteomes" id="UP000055590"/>
    </source>
</evidence>
<protein>
    <submittedName>
        <fullName evidence="2">FHA domain protein</fullName>
    </submittedName>
</protein>